<dbReference type="EMBL" id="CM042009">
    <property type="protein sequence ID" value="KAI3789607.1"/>
    <property type="molecule type" value="Genomic_DNA"/>
</dbReference>
<reference evidence="2" key="1">
    <citation type="journal article" date="2022" name="Mol. Ecol. Resour.">
        <title>The genomes of chicory, endive, great burdock and yacon provide insights into Asteraceae palaeo-polyploidization history and plant inulin production.</title>
        <authorList>
            <person name="Fan W."/>
            <person name="Wang S."/>
            <person name="Wang H."/>
            <person name="Wang A."/>
            <person name="Jiang F."/>
            <person name="Liu H."/>
            <person name="Zhao H."/>
            <person name="Xu D."/>
            <person name="Zhang Y."/>
        </authorList>
    </citation>
    <scope>NUCLEOTIDE SEQUENCE [LARGE SCALE GENOMIC DNA]</scope>
    <source>
        <strain evidence="2">cv. Punajuju</strain>
    </source>
</reference>
<name>A0ACB9H1J8_CICIN</name>
<evidence type="ECO:0000313" key="2">
    <source>
        <dbReference type="Proteomes" id="UP001055811"/>
    </source>
</evidence>
<organism evidence="1 2">
    <name type="scientific">Cichorium intybus</name>
    <name type="common">Chicory</name>
    <dbReference type="NCBI Taxonomy" id="13427"/>
    <lineage>
        <taxon>Eukaryota</taxon>
        <taxon>Viridiplantae</taxon>
        <taxon>Streptophyta</taxon>
        <taxon>Embryophyta</taxon>
        <taxon>Tracheophyta</taxon>
        <taxon>Spermatophyta</taxon>
        <taxon>Magnoliopsida</taxon>
        <taxon>eudicotyledons</taxon>
        <taxon>Gunneridae</taxon>
        <taxon>Pentapetalae</taxon>
        <taxon>asterids</taxon>
        <taxon>campanulids</taxon>
        <taxon>Asterales</taxon>
        <taxon>Asteraceae</taxon>
        <taxon>Cichorioideae</taxon>
        <taxon>Cichorieae</taxon>
        <taxon>Cichoriinae</taxon>
        <taxon>Cichorium</taxon>
    </lineage>
</organism>
<gene>
    <name evidence="1" type="ORF">L2E82_02407</name>
</gene>
<evidence type="ECO:0000313" key="1">
    <source>
        <dbReference type="EMBL" id="KAI3789607.1"/>
    </source>
</evidence>
<sequence>MKNKNKLTVINEIKDWDAIRSFRFTKVDDVVLILATHTLIHIIVVNTITQKTIRNLKGISQNIEQSHIIKSEKSKEKKKPCVFFVFSLPQHNPQTPVCSSLLLLLPNGVSTDRLKPSCRFDHWESD</sequence>
<accession>A0ACB9H1J8</accession>
<proteinExistence type="predicted"/>
<comment type="caution">
    <text evidence="1">The sequence shown here is derived from an EMBL/GenBank/DDBJ whole genome shotgun (WGS) entry which is preliminary data.</text>
</comment>
<protein>
    <submittedName>
        <fullName evidence="1">Uncharacterized protein</fullName>
    </submittedName>
</protein>
<reference evidence="1 2" key="2">
    <citation type="journal article" date="2022" name="Mol. Ecol. Resour.">
        <title>The genomes of chicory, endive, great burdock and yacon provide insights into Asteraceae paleo-polyploidization history and plant inulin production.</title>
        <authorList>
            <person name="Fan W."/>
            <person name="Wang S."/>
            <person name="Wang H."/>
            <person name="Wang A."/>
            <person name="Jiang F."/>
            <person name="Liu H."/>
            <person name="Zhao H."/>
            <person name="Xu D."/>
            <person name="Zhang Y."/>
        </authorList>
    </citation>
    <scope>NUCLEOTIDE SEQUENCE [LARGE SCALE GENOMIC DNA]</scope>
    <source>
        <strain evidence="2">cv. Punajuju</strain>
        <tissue evidence="1">Leaves</tissue>
    </source>
</reference>
<dbReference type="Proteomes" id="UP001055811">
    <property type="component" value="Linkage Group LG01"/>
</dbReference>
<keyword evidence="2" id="KW-1185">Reference proteome</keyword>